<reference evidence="1 2" key="1">
    <citation type="submission" date="2018-12" db="EMBL/GenBank/DDBJ databases">
        <authorList>
            <person name="Yang E."/>
        </authorList>
    </citation>
    <scope>NUCLEOTIDE SEQUENCE [LARGE SCALE GENOMIC DNA]</scope>
    <source>
        <strain evidence="1 2">SOD</strain>
    </source>
</reference>
<keyword evidence="2" id="KW-1185">Reference proteome</keyword>
<comment type="caution">
    <text evidence="1">The sequence shown here is derived from an EMBL/GenBank/DDBJ whole genome shotgun (WGS) entry which is preliminary data.</text>
</comment>
<dbReference type="RefSeq" id="WP_126075015.1">
    <property type="nucleotide sequence ID" value="NZ_CP051166.1"/>
</dbReference>
<sequence length="140" mass="15569">MTNKALLIGIDDDEGGLALLSIKGVEIGAMNCLGYGIYDTPYLTIGSWFEPTFSCLFDDDLDVDWHTVFEGNPDQETRLHRIGVWSYRALGRIVEIDEDSGPALADCGGCLIPLPITMYDPDYIGAYVGFQISRLNVWRK</sequence>
<evidence type="ECO:0000313" key="1">
    <source>
        <dbReference type="EMBL" id="RSZ57802.1"/>
    </source>
</evidence>
<name>A0A430HJW1_9BURK</name>
<dbReference type="EMBL" id="RXLQ01000008">
    <property type="protein sequence ID" value="RSZ57802.1"/>
    <property type="molecule type" value="Genomic_DNA"/>
</dbReference>
<proteinExistence type="predicted"/>
<organism evidence="1 2">
    <name type="scientific">Massilia atriviolacea</name>
    <dbReference type="NCBI Taxonomy" id="2495579"/>
    <lineage>
        <taxon>Bacteria</taxon>
        <taxon>Pseudomonadati</taxon>
        <taxon>Pseudomonadota</taxon>
        <taxon>Betaproteobacteria</taxon>
        <taxon>Burkholderiales</taxon>
        <taxon>Oxalobacteraceae</taxon>
        <taxon>Telluria group</taxon>
        <taxon>Massilia</taxon>
    </lineage>
</organism>
<gene>
    <name evidence="1" type="ORF">EJB06_15840</name>
</gene>
<accession>A0A430HJW1</accession>
<dbReference type="OrthoDB" id="7041856at2"/>
<dbReference type="Proteomes" id="UP000278085">
    <property type="component" value="Unassembled WGS sequence"/>
</dbReference>
<protein>
    <submittedName>
        <fullName evidence="1">Uncharacterized protein</fullName>
    </submittedName>
</protein>
<evidence type="ECO:0000313" key="2">
    <source>
        <dbReference type="Proteomes" id="UP000278085"/>
    </source>
</evidence>
<dbReference type="AlphaFoldDB" id="A0A430HJW1"/>